<dbReference type="EMBL" id="HBHW01030061">
    <property type="protein sequence ID" value="CAE0055217.1"/>
    <property type="molecule type" value="Transcribed_RNA"/>
</dbReference>
<organism evidence="2">
    <name type="scientific">Rhodosorus marinus</name>
    <dbReference type="NCBI Taxonomy" id="101924"/>
    <lineage>
        <taxon>Eukaryota</taxon>
        <taxon>Rhodophyta</taxon>
        <taxon>Stylonematophyceae</taxon>
        <taxon>Stylonematales</taxon>
        <taxon>Stylonemataceae</taxon>
        <taxon>Rhodosorus</taxon>
    </lineage>
</organism>
<feature type="chain" id="PRO_5031354582" evidence="1">
    <location>
        <begin position="27"/>
        <end position="99"/>
    </location>
</feature>
<dbReference type="AlphaFoldDB" id="A0A7S2ZZ22"/>
<sequence>MQELQLFFMELNNILILLMLHIRHQGDDTITQTTPIIRQHSLVLQTSRLLLLLHQLQAVHLHMIGQIVLHRRPHLPPHRKLLCHFLNYSQPTSQPKKKT</sequence>
<protein>
    <submittedName>
        <fullName evidence="2">Uncharacterized protein</fullName>
    </submittedName>
</protein>
<proteinExistence type="predicted"/>
<name>A0A7S2ZZ22_9RHOD</name>
<keyword evidence="1" id="KW-0732">Signal</keyword>
<feature type="signal peptide" evidence="1">
    <location>
        <begin position="1"/>
        <end position="26"/>
    </location>
</feature>
<evidence type="ECO:0000313" key="2">
    <source>
        <dbReference type="EMBL" id="CAE0055217.1"/>
    </source>
</evidence>
<accession>A0A7S2ZZ22</accession>
<evidence type="ECO:0000256" key="1">
    <source>
        <dbReference type="SAM" id="SignalP"/>
    </source>
</evidence>
<gene>
    <name evidence="2" type="ORF">RMAR00112_LOCUS23247</name>
</gene>
<reference evidence="2" key="1">
    <citation type="submission" date="2021-01" db="EMBL/GenBank/DDBJ databases">
        <authorList>
            <person name="Corre E."/>
            <person name="Pelletier E."/>
            <person name="Niang G."/>
            <person name="Scheremetjew M."/>
            <person name="Finn R."/>
            <person name="Kale V."/>
            <person name="Holt S."/>
            <person name="Cochrane G."/>
            <person name="Meng A."/>
            <person name="Brown T."/>
            <person name="Cohen L."/>
        </authorList>
    </citation>
    <scope>NUCLEOTIDE SEQUENCE</scope>
    <source>
        <strain evidence="2">CCMP 769</strain>
    </source>
</reference>